<sequence length="273" mass="31047">MKEFFQENKKIAKTITEVAGLANYLWQKGWAERNAGNISVNLSEMMGDSEFELEHYPMFQLERSYDALANLYFFVTGTGKRMRDLAINPMNNACIIKMNKKGNAYHIISMKKRNLYNFRPTSELPTHLAVHNLLVSTGSKNKAVVHTHPNELVAMTQIPRFQTTEMLNKTLWGMHPEAFVFVPRGVFMVPYILPGSHKIADATIEGFKNGHEVVIWEKHGAFAIGETVSDAFDMIDILSKSAQIWFMAMQSGNEPEGLNDDQLLELKEAFLKK</sequence>
<evidence type="ECO:0000259" key="3">
    <source>
        <dbReference type="SMART" id="SM01007"/>
    </source>
</evidence>
<dbReference type="AlphaFoldDB" id="A0A5K7SBC4"/>
<dbReference type="SMART" id="SM01007">
    <property type="entry name" value="Aldolase_II"/>
    <property type="match status" value="1"/>
</dbReference>
<dbReference type="InterPro" id="IPR036409">
    <property type="entry name" value="Aldolase_II/adducin_N_sf"/>
</dbReference>
<dbReference type="KEGG" id="anf:AQPE_2947"/>
<dbReference type="PANTHER" id="PTHR22789:SF0">
    <property type="entry name" value="3-OXO-TETRONATE 4-PHOSPHATE DECARBOXYLASE-RELATED"/>
    <property type="match status" value="1"/>
</dbReference>
<dbReference type="InterPro" id="IPR001303">
    <property type="entry name" value="Aldolase_II/adducin_N"/>
</dbReference>
<keyword evidence="2" id="KW-0456">Lyase</keyword>
<keyword evidence="5" id="KW-1185">Reference proteome</keyword>
<feature type="domain" description="Class II aldolase/adducin N-terminal" evidence="3">
    <location>
        <begin position="16"/>
        <end position="246"/>
    </location>
</feature>
<dbReference type="GO" id="GO:0019323">
    <property type="term" value="P:pentose catabolic process"/>
    <property type="evidence" value="ECO:0007669"/>
    <property type="project" value="TreeGrafter"/>
</dbReference>
<accession>A0A5K7SBC4</accession>
<evidence type="ECO:0000313" key="4">
    <source>
        <dbReference type="EMBL" id="BBE18779.1"/>
    </source>
</evidence>
<keyword evidence="1" id="KW-0479">Metal-binding</keyword>
<dbReference type="Pfam" id="PF00596">
    <property type="entry name" value="Aldolase_II"/>
    <property type="match status" value="1"/>
</dbReference>
<dbReference type="InterPro" id="IPR050197">
    <property type="entry name" value="Aldolase_class_II_sugar_metab"/>
</dbReference>
<organism evidence="4 5">
    <name type="scientific">Aquipluma nitroreducens</name>
    <dbReference type="NCBI Taxonomy" id="2010828"/>
    <lineage>
        <taxon>Bacteria</taxon>
        <taxon>Pseudomonadati</taxon>
        <taxon>Bacteroidota</taxon>
        <taxon>Bacteroidia</taxon>
        <taxon>Marinilabiliales</taxon>
        <taxon>Prolixibacteraceae</taxon>
        <taxon>Aquipluma</taxon>
    </lineage>
</organism>
<dbReference type="GO" id="GO:0016832">
    <property type="term" value="F:aldehyde-lyase activity"/>
    <property type="evidence" value="ECO:0007669"/>
    <property type="project" value="TreeGrafter"/>
</dbReference>
<proteinExistence type="predicted"/>
<dbReference type="RefSeq" id="WP_318347084.1">
    <property type="nucleotide sequence ID" value="NZ_AP018694.1"/>
</dbReference>
<name>A0A5K7SBC4_9BACT</name>
<dbReference type="PANTHER" id="PTHR22789">
    <property type="entry name" value="FUCULOSE PHOSPHATE ALDOLASE"/>
    <property type="match status" value="1"/>
</dbReference>
<dbReference type="NCBIfam" id="NF002963">
    <property type="entry name" value="PRK03634.1"/>
    <property type="match status" value="1"/>
</dbReference>
<dbReference type="SUPFAM" id="SSF53639">
    <property type="entry name" value="AraD/HMP-PK domain-like"/>
    <property type="match status" value="1"/>
</dbReference>
<dbReference type="GO" id="GO:0005829">
    <property type="term" value="C:cytosol"/>
    <property type="evidence" value="ECO:0007669"/>
    <property type="project" value="TreeGrafter"/>
</dbReference>
<dbReference type="Proteomes" id="UP001193389">
    <property type="component" value="Chromosome"/>
</dbReference>
<evidence type="ECO:0000256" key="1">
    <source>
        <dbReference type="ARBA" id="ARBA00022723"/>
    </source>
</evidence>
<dbReference type="Gene3D" id="3.40.225.10">
    <property type="entry name" value="Class II aldolase/adducin N-terminal domain"/>
    <property type="match status" value="1"/>
</dbReference>
<dbReference type="EMBL" id="AP018694">
    <property type="protein sequence ID" value="BBE18779.1"/>
    <property type="molecule type" value="Genomic_DNA"/>
</dbReference>
<evidence type="ECO:0000256" key="2">
    <source>
        <dbReference type="ARBA" id="ARBA00023239"/>
    </source>
</evidence>
<gene>
    <name evidence="4" type="ORF">AQPE_2947</name>
</gene>
<dbReference type="GO" id="GO:0046872">
    <property type="term" value="F:metal ion binding"/>
    <property type="evidence" value="ECO:0007669"/>
    <property type="project" value="UniProtKB-KW"/>
</dbReference>
<protein>
    <submittedName>
        <fullName evidence="4">Rhamnulose-1-phosphate aldolase</fullName>
    </submittedName>
</protein>
<reference evidence="4" key="1">
    <citation type="journal article" date="2020" name="Int. J. Syst. Evol. Microbiol.">
        <title>Aquipluma nitroreducens gen. nov. sp. nov., a novel facultatively anaerobic bacterium isolated from a freshwater lake.</title>
        <authorList>
            <person name="Watanabe M."/>
            <person name="Kojima H."/>
            <person name="Fukui M."/>
        </authorList>
    </citation>
    <scope>NUCLEOTIDE SEQUENCE</scope>
    <source>
        <strain evidence="4">MeG22</strain>
    </source>
</reference>
<evidence type="ECO:0000313" key="5">
    <source>
        <dbReference type="Proteomes" id="UP001193389"/>
    </source>
</evidence>